<keyword evidence="2" id="KW-1185">Reference proteome</keyword>
<dbReference type="RefSeq" id="WP_009504692.1">
    <property type="nucleotide sequence ID" value="NZ_LIGK01000022.1"/>
</dbReference>
<dbReference type="AlphaFoldDB" id="A0A327YAZ3"/>
<evidence type="ECO:0000313" key="2">
    <source>
        <dbReference type="Proteomes" id="UP000249165"/>
    </source>
</evidence>
<organism evidence="1 2">
    <name type="scientific">Salipiger aestuarii</name>
    <dbReference type="NCBI Taxonomy" id="568098"/>
    <lineage>
        <taxon>Bacteria</taxon>
        <taxon>Pseudomonadati</taxon>
        <taxon>Pseudomonadota</taxon>
        <taxon>Alphaproteobacteria</taxon>
        <taxon>Rhodobacterales</taxon>
        <taxon>Roseobacteraceae</taxon>
        <taxon>Salipiger</taxon>
    </lineage>
</organism>
<comment type="caution">
    <text evidence="1">The sequence shown here is derived from an EMBL/GenBank/DDBJ whole genome shotgun (WGS) entry which is preliminary data.</text>
</comment>
<name>A0A327YAZ3_9RHOB</name>
<accession>A0A327YAZ3</accession>
<reference evidence="1 2" key="1">
    <citation type="submission" date="2018-06" db="EMBL/GenBank/DDBJ databases">
        <title>Genomic Encyclopedia of Archaeal and Bacterial Type Strains, Phase II (KMG-II): from individual species to whole genera.</title>
        <authorList>
            <person name="Goeker M."/>
        </authorList>
    </citation>
    <scope>NUCLEOTIDE SEQUENCE [LARGE SCALE GENOMIC DNA]</scope>
    <source>
        <strain evidence="1 2">DSM 22011</strain>
    </source>
</reference>
<dbReference type="EMBL" id="QLMG01000015">
    <property type="protein sequence ID" value="RAK17252.1"/>
    <property type="molecule type" value="Genomic_DNA"/>
</dbReference>
<gene>
    <name evidence="1" type="ORF">ATI53_101550</name>
</gene>
<dbReference type="Proteomes" id="UP000249165">
    <property type="component" value="Unassembled WGS sequence"/>
</dbReference>
<evidence type="ECO:0000313" key="1">
    <source>
        <dbReference type="EMBL" id="RAK17252.1"/>
    </source>
</evidence>
<sequence>MTNPQTSRSVAQTATVTAKIPSHGVVLLGTFGSETAPRALLRLPDGQTATVQVGSRIGTRQVVAIDATRIALAANGRGTWVSVPGPD</sequence>
<proteinExistence type="predicted"/>
<dbReference type="Gene3D" id="2.30.30.830">
    <property type="match status" value="1"/>
</dbReference>
<protein>
    <recommendedName>
        <fullName evidence="3">Type IV pilus biogenesis protein PilP</fullName>
    </recommendedName>
</protein>
<evidence type="ECO:0008006" key="3">
    <source>
        <dbReference type="Google" id="ProtNLM"/>
    </source>
</evidence>